<feature type="region of interest" description="Disordered" evidence="1">
    <location>
        <begin position="1"/>
        <end position="33"/>
    </location>
</feature>
<proteinExistence type="predicted"/>
<dbReference type="AlphaFoldDB" id="A0A974BNQ2"/>
<name>A0A974BNQ2_XENLA</name>
<organism evidence="2">
    <name type="scientific">Xenopus laevis</name>
    <name type="common">African clawed frog</name>
    <dbReference type="NCBI Taxonomy" id="8355"/>
    <lineage>
        <taxon>Eukaryota</taxon>
        <taxon>Metazoa</taxon>
        <taxon>Chordata</taxon>
        <taxon>Craniata</taxon>
        <taxon>Vertebrata</taxon>
        <taxon>Euteleostomi</taxon>
        <taxon>Amphibia</taxon>
        <taxon>Batrachia</taxon>
        <taxon>Anura</taxon>
        <taxon>Pipoidea</taxon>
        <taxon>Pipidae</taxon>
        <taxon>Xenopodinae</taxon>
        <taxon>Xenopus</taxon>
        <taxon>Xenopus</taxon>
    </lineage>
</organism>
<evidence type="ECO:0000313" key="2">
    <source>
        <dbReference type="EMBL" id="OCT55344.1"/>
    </source>
</evidence>
<sequence>MNRNEPGARLSPILSGGPNDTGGTSHAQPIGFSYRQNPTQEIPELLLLLHLLLLLSLSLSLSLRAAEWMNRGTRSLLLLLSRY</sequence>
<dbReference type="Proteomes" id="UP000694892">
    <property type="component" value="Unassembled WGS sequence"/>
</dbReference>
<evidence type="ECO:0000256" key="1">
    <source>
        <dbReference type="SAM" id="MobiDB-lite"/>
    </source>
</evidence>
<accession>A0A974BNQ2</accession>
<gene>
    <name evidence="2" type="ORF">XELAEV_18002781mg</name>
</gene>
<reference evidence="2" key="1">
    <citation type="submission" date="2016-05" db="EMBL/GenBank/DDBJ databases">
        <title>WGS assembly of Xenopus laevis.</title>
        <authorList>
            <person name="Session A."/>
            <person name="Uno Y."/>
            <person name="Kwon T."/>
            <person name="Chapman J."/>
            <person name="Toyoda A."/>
            <person name="Takahashi S."/>
            <person name="Fukui A."/>
            <person name="Hikosaka A."/>
            <person name="Putnam N."/>
            <person name="Stites J."/>
            <person name="Van Heeringen S."/>
            <person name="Quigley I."/>
            <person name="Heinz S."/>
            <person name="Hellsten U."/>
            <person name="Lyons J."/>
            <person name="Suzuki A."/>
            <person name="Kondo M."/>
            <person name="Ogino H."/>
            <person name="Ochi H."/>
            <person name="Bogdanovic O."/>
            <person name="Lister R."/>
            <person name="Georgiou G."/>
            <person name="Paranjpe S."/>
            <person name="Van Kruijsbergen I."/>
            <person name="Mozaffari S."/>
            <person name="Shu S."/>
            <person name="Schmutz J."/>
            <person name="Jenkins J."/>
            <person name="Grimwood J."/>
            <person name="Carlson J."/>
            <person name="Mitros T."/>
            <person name="Simakov O."/>
            <person name="Heald R."/>
            <person name="Miller K."/>
            <person name="Haudenschild C."/>
            <person name="Kuroki Y."/>
            <person name="Tanaka T."/>
            <person name="Michiue T."/>
            <person name="Watanabe M."/>
            <person name="Kinoshita T."/>
            <person name="Ohta Y."/>
            <person name="Mawaribuchi S."/>
            <person name="Suzuki Y."/>
            <person name="Haramoto Y."/>
            <person name="Yamamoto T."/>
            <person name="Takagi C."/>
            <person name="Kitzman J."/>
            <person name="Shendure J."/>
            <person name="Nakayama T."/>
            <person name="Izutsu Y."/>
            <person name="Robert J."/>
            <person name="Dichmann D."/>
            <person name="Flajnik M."/>
            <person name="Houston D."/>
            <person name="Marcotte E."/>
            <person name="Wallingford J."/>
            <person name="Ito Y."/>
            <person name="Asashima M."/>
            <person name="Ueno N."/>
            <person name="Matsuda Y."/>
            <person name="Jan Veenstra G."/>
            <person name="Fujiyama A."/>
            <person name="Harland R."/>
            <person name="Taira M."/>
            <person name="Rokhsar D.S."/>
        </authorList>
    </citation>
    <scope>NUCLEOTIDE SEQUENCE</scope>
    <source>
        <strain evidence="2">J</strain>
        <tissue evidence="2">Blood</tissue>
    </source>
</reference>
<protein>
    <submittedName>
        <fullName evidence="2">Uncharacterized protein</fullName>
    </submittedName>
</protein>
<dbReference type="EMBL" id="KV498711">
    <property type="protein sequence ID" value="OCT55344.1"/>
    <property type="molecule type" value="Genomic_DNA"/>
</dbReference>